<protein>
    <submittedName>
        <fullName evidence="2">Beta-lactamase family protein</fullName>
    </submittedName>
</protein>
<dbReference type="EMBL" id="JAJITC010000018">
    <property type="protein sequence ID" value="MCC8405333.1"/>
    <property type="molecule type" value="Genomic_DNA"/>
</dbReference>
<dbReference type="InterPro" id="IPR012338">
    <property type="entry name" value="Beta-lactam/transpept-like"/>
</dbReference>
<proteinExistence type="predicted"/>
<comment type="caution">
    <text evidence="2">The sequence shown here is derived from an EMBL/GenBank/DDBJ whole genome shotgun (WGS) entry which is preliminary data.</text>
</comment>
<dbReference type="PANTHER" id="PTHR43283">
    <property type="entry name" value="BETA-LACTAMASE-RELATED"/>
    <property type="match status" value="1"/>
</dbReference>
<evidence type="ECO:0000313" key="2">
    <source>
        <dbReference type="EMBL" id="MCC8405333.1"/>
    </source>
</evidence>
<dbReference type="Gene3D" id="3.40.710.10">
    <property type="entry name" value="DD-peptidase/beta-lactamase superfamily"/>
    <property type="match status" value="1"/>
</dbReference>
<dbReference type="InterPro" id="IPR050789">
    <property type="entry name" value="Diverse_Enzym_Activities"/>
</dbReference>
<feature type="domain" description="Beta-lactamase-related" evidence="1">
    <location>
        <begin position="33"/>
        <end position="323"/>
    </location>
</feature>
<organism evidence="2 3">
    <name type="scientific">Paraburkholderia translucens</name>
    <dbReference type="NCBI Taxonomy" id="2886945"/>
    <lineage>
        <taxon>Bacteria</taxon>
        <taxon>Pseudomonadati</taxon>
        <taxon>Pseudomonadota</taxon>
        <taxon>Betaproteobacteria</taxon>
        <taxon>Burkholderiales</taxon>
        <taxon>Burkholderiaceae</taxon>
        <taxon>Paraburkholderia</taxon>
    </lineage>
</organism>
<dbReference type="SUPFAM" id="SSF56601">
    <property type="entry name" value="beta-lactamase/transpeptidase-like"/>
    <property type="match status" value="1"/>
</dbReference>
<dbReference type="PANTHER" id="PTHR43283:SF7">
    <property type="entry name" value="BETA-LACTAMASE-RELATED DOMAIN-CONTAINING PROTEIN"/>
    <property type="match status" value="1"/>
</dbReference>
<evidence type="ECO:0000259" key="1">
    <source>
        <dbReference type="Pfam" id="PF00144"/>
    </source>
</evidence>
<gene>
    <name evidence="2" type="ORF">LJ655_26325</name>
</gene>
<reference evidence="2 3" key="1">
    <citation type="submission" date="2021-11" db="EMBL/GenBank/DDBJ databases">
        <authorList>
            <person name="Oh E.-T."/>
            <person name="Kim S.-B."/>
        </authorList>
    </citation>
    <scope>NUCLEOTIDE SEQUENCE [LARGE SCALE GENOMIC DNA]</scope>
    <source>
        <strain evidence="2 3">MMS20-SJTN17</strain>
    </source>
</reference>
<keyword evidence="3" id="KW-1185">Reference proteome</keyword>
<dbReference type="Proteomes" id="UP001430614">
    <property type="component" value="Unassembled WGS sequence"/>
</dbReference>
<dbReference type="Pfam" id="PF00144">
    <property type="entry name" value="Beta-lactamase"/>
    <property type="match status" value="1"/>
</dbReference>
<sequence>MHSSPLAAEQLSVPSVGAWQGGSLPSLLEGTGSTSFLVLSDGQLVYEWYASNFGADTVTRTLSVTKSVASLLVGQAVGDGRLPGVDTPLGELLPGLADLRVAAMTIEQLMRMSSGIRYREGVTPWSDDALVYHGSGLRQTARRVHVADPVDKFFHYNDWHPLLIAMVLERASNASIAQLLSADLWAPLDAGPAAMTLDHSHTGKLAHLESGLNATPHGLARFGQLVLQRGIWNGKELVSPAWLGRLDDLSSGWNSAGDFAYYESLPWGRPLSSGKFGYKDFWWHYMPHEGVHDLFAMGALGAHVYVSRDTGCVLVRTASRFPRGVWWAGILRNVAEQVANR</sequence>
<name>A0ABS8KKN7_9BURK</name>
<evidence type="ECO:0000313" key="3">
    <source>
        <dbReference type="Proteomes" id="UP001430614"/>
    </source>
</evidence>
<dbReference type="InterPro" id="IPR001466">
    <property type="entry name" value="Beta-lactam-related"/>
</dbReference>
<dbReference type="RefSeq" id="WP_230564100.1">
    <property type="nucleotide sequence ID" value="NZ_JAJITC010000018.1"/>
</dbReference>
<accession>A0ABS8KKN7</accession>